<feature type="domain" description="JmjN" evidence="18">
    <location>
        <begin position="6"/>
        <end position="48"/>
    </location>
</feature>
<evidence type="ECO:0000256" key="16">
    <source>
        <dbReference type="ARBA" id="ARBA00053408"/>
    </source>
</evidence>
<evidence type="ECO:0000259" key="18">
    <source>
        <dbReference type="PROSITE" id="PS51183"/>
    </source>
</evidence>
<dbReference type="Pfam" id="PF02375">
    <property type="entry name" value="JmjN"/>
    <property type="match status" value="1"/>
</dbReference>
<keyword evidence="8" id="KW-0156">Chromatin regulator</keyword>
<dbReference type="GO" id="GO:0008270">
    <property type="term" value="F:zinc ion binding"/>
    <property type="evidence" value="ECO:0007669"/>
    <property type="project" value="UniProtKB-KW"/>
</dbReference>
<dbReference type="Gene3D" id="3.30.40.10">
    <property type="entry name" value="Zinc/RING finger domain, C3HC4 (zinc finger)"/>
    <property type="match status" value="1"/>
</dbReference>
<feature type="compositionally biased region" description="Polar residues" evidence="17">
    <location>
        <begin position="634"/>
        <end position="643"/>
    </location>
</feature>
<dbReference type="Pfam" id="PF13831">
    <property type="entry name" value="PHD_2"/>
    <property type="match status" value="1"/>
</dbReference>
<evidence type="ECO:0000313" key="21">
    <source>
        <dbReference type="EMBL" id="JAG16579.1"/>
    </source>
</evidence>
<dbReference type="PANTHER" id="PTHR10694">
    <property type="entry name" value="LYSINE-SPECIFIC DEMETHYLASE"/>
    <property type="match status" value="1"/>
</dbReference>
<dbReference type="GO" id="GO:0140684">
    <property type="term" value="F:histone H3K9me2/H3K9me3 demethylase activity"/>
    <property type="evidence" value="ECO:0007669"/>
    <property type="project" value="UniProtKB-EC"/>
</dbReference>
<feature type="region of interest" description="Disordered" evidence="17">
    <location>
        <begin position="435"/>
        <end position="470"/>
    </location>
</feature>
<dbReference type="Gene3D" id="2.30.30.140">
    <property type="match status" value="1"/>
</dbReference>
<feature type="compositionally biased region" description="Basic and acidic residues" evidence="17">
    <location>
        <begin position="678"/>
        <end position="687"/>
    </location>
</feature>
<feature type="compositionally biased region" description="Low complexity" evidence="17">
    <location>
        <begin position="722"/>
        <end position="731"/>
    </location>
</feature>
<evidence type="ECO:0000259" key="20">
    <source>
        <dbReference type="PROSITE" id="PS51805"/>
    </source>
</evidence>
<dbReference type="InterPro" id="IPR034732">
    <property type="entry name" value="EPHD"/>
</dbReference>
<keyword evidence="13" id="KW-0804">Transcription</keyword>
<feature type="compositionally biased region" description="Polar residues" evidence="17">
    <location>
        <begin position="847"/>
        <end position="859"/>
    </location>
</feature>
<keyword evidence="12" id="KW-0805">Transcription regulation</keyword>
<feature type="compositionally biased region" description="Basic and acidic residues" evidence="17">
    <location>
        <begin position="581"/>
        <end position="598"/>
    </location>
</feature>
<comment type="subcellular location">
    <subcellularLocation>
        <location evidence="2">Nucleus</location>
    </subcellularLocation>
</comment>
<feature type="region of interest" description="Disordered" evidence="17">
    <location>
        <begin position="799"/>
        <end position="831"/>
    </location>
</feature>
<keyword evidence="21" id="KW-0808">Transferase</keyword>
<comment type="catalytic activity">
    <reaction evidence="15">
        <text>N(6),N(6),N(6)-trimethyl-L-lysyl(9)-[histone H3] + 2 2-oxoglutarate + 2 O2 = N(6)-methyl-L-lysyl(9)-[histone H3] + 2 formaldehyde + 2 succinate + 2 CO2</text>
        <dbReference type="Rhea" id="RHEA:60200"/>
        <dbReference type="Rhea" id="RHEA-COMP:15538"/>
        <dbReference type="Rhea" id="RHEA-COMP:15542"/>
        <dbReference type="ChEBI" id="CHEBI:15379"/>
        <dbReference type="ChEBI" id="CHEBI:16526"/>
        <dbReference type="ChEBI" id="CHEBI:16810"/>
        <dbReference type="ChEBI" id="CHEBI:16842"/>
        <dbReference type="ChEBI" id="CHEBI:30031"/>
        <dbReference type="ChEBI" id="CHEBI:61929"/>
        <dbReference type="ChEBI" id="CHEBI:61961"/>
        <dbReference type="EC" id="1.14.11.66"/>
    </reaction>
</comment>
<dbReference type="EC" id="1.14.11.66" evidence="4"/>
<feature type="compositionally biased region" description="Basic and acidic residues" evidence="17">
    <location>
        <begin position="444"/>
        <end position="460"/>
    </location>
</feature>
<evidence type="ECO:0000256" key="13">
    <source>
        <dbReference type="ARBA" id="ARBA00023163"/>
    </source>
</evidence>
<name>A0A0A9X9D5_LYGHE</name>
<evidence type="ECO:0000259" key="19">
    <source>
        <dbReference type="PROSITE" id="PS51184"/>
    </source>
</evidence>
<evidence type="ECO:0000256" key="5">
    <source>
        <dbReference type="ARBA" id="ARBA00022723"/>
    </source>
</evidence>
<feature type="compositionally biased region" description="Polar residues" evidence="17">
    <location>
        <begin position="951"/>
        <end position="964"/>
    </location>
</feature>
<feature type="domain" description="JmjC" evidence="19">
    <location>
        <begin position="136"/>
        <end position="302"/>
    </location>
</feature>
<feature type="domain" description="PHD-type" evidence="20">
    <location>
        <begin position="1140"/>
        <end position="1249"/>
    </location>
</feature>
<feature type="compositionally biased region" description="Basic and acidic residues" evidence="17">
    <location>
        <begin position="1392"/>
        <end position="1407"/>
    </location>
</feature>
<dbReference type="FunFam" id="2.60.120.650:FF:000048">
    <property type="entry name" value="Lysine-specific demethylase 4A"/>
    <property type="match status" value="1"/>
</dbReference>
<evidence type="ECO:0000256" key="8">
    <source>
        <dbReference type="ARBA" id="ARBA00022853"/>
    </source>
</evidence>
<accession>A0A0A9X9D5</accession>
<comment type="cofactor">
    <cofactor evidence="1">
        <name>Fe(2+)</name>
        <dbReference type="ChEBI" id="CHEBI:29033"/>
    </cofactor>
</comment>
<gene>
    <name evidence="21" type="primary">Kdm4B_4</name>
    <name evidence="22" type="synonym">Kdm4B_9</name>
    <name evidence="22" type="ORF">CM83_89699</name>
    <name evidence="21" type="ORF">CM83_89720</name>
</gene>
<evidence type="ECO:0000256" key="12">
    <source>
        <dbReference type="ARBA" id="ARBA00023015"/>
    </source>
</evidence>
<dbReference type="SUPFAM" id="SSF57903">
    <property type="entry name" value="FYVE/PHD zinc finger"/>
    <property type="match status" value="1"/>
</dbReference>
<dbReference type="Gene3D" id="3.10.330.70">
    <property type="match status" value="1"/>
</dbReference>
<keyword evidence="7" id="KW-0862">Zinc</keyword>
<keyword evidence="5" id="KW-0479">Metal-binding</keyword>
<dbReference type="GO" id="GO:0010468">
    <property type="term" value="P:regulation of gene expression"/>
    <property type="evidence" value="ECO:0007669"/>
    <property type="project" value="TreeGrafter"/>
</dbReference>
<dbReference type="PROSITE" id="PS51183">
    <property type="entry name" value="JMJN"/>
    <property type="match status" value="1"/>
</dbReference>
<keyword evidence="9" id="KW-0223">Dioxygenase</keyword>
<dbReference type="Pfam" id="PF13832">
    <property type="entry name" value="zf-HC5HC2H_2"/>
    <property type="match status" value="1"/>
</dbReference>
<dbReference type="GO" id="GO:0140681">
    <property type="term" value="F:histone H3K36me2/H3K36me3 demethylase activity"/>
    <property type="evidence" value="ECO:0007669"/>
    <property type="project" value="UniProtKB-ARBA"/>
</dbReference>
<evidence type="ECO:0000256" key="17">
    <source>
        <dbReference type="SAM" id="MobiDB-lite"/>
    </source>
</evidence>
<protein>
    <recommendedName>
        <fullName evidence="4">[histone H3]-trimethyl-L-lysine(9) demethylase</fullName>
        <ecNumber evidence="4">1.14.11.66</ecNumber>
    </recommendedName>
</protein>
<evidence type="ECO:0000256" key="6">
    <source>
        <dbReference type="ARBA" id="ARBA00022771"/>
    </source>
</evidence>
<sequence length="1407" mass="157722">MDKPAIQTFRPTWDEFKDFSKYIQYIESCGAHKAGLAKIIPPPEWKPRAGGYDVSNIDIKIPAPICQVVTGKQGLYQQINIQKKPMTVPEYQRLASSAKYCTPPHDDFEELERKYWKNISYSPPIYGADVSGTLTDDNVNEWNINRLGTILDYVNADYGISIEGVNTAYLYFGMWKTTFAWHTEDMDLYSINYLHFGAPKTWYCIPPEHGRRLERLANGFFPSYCKTCPAFLRHKMTIISPHVLKQYSIPFNKITQCEGEIMITFPYGYHSGFNHGFNCAESTNFAMERWIEYGKRALQCLCRSDNVKISMDTFVKRFQPQKYELWLGGKDYGPHPEDSSRVTLAPPPSKETCYAMSADGSPTLLEGNKRIPATATEDEKEIPNEVREVLEEIENEEDSPDEEQIQVLEDIWLKAGEMDLEDAECVDDGYELPSNRKKKKKIKAEKTYGVKDEPDKEKVPRERKKKFKPSKIDREMIVDEDELKTAMEDCLESCVELQRPLTPDLVAVYLPPPVVKEEPEIYLKTPKKEVEDEETASESPITGKMMSDSNVMPTVTPGSPVIRKILPESPVITKGKTALEQTRERVLNKIKGGKEKTPRKPRVAGDSSKKEKKSRKRKSDGDSSGDNGMVSKRVPSTPQTGFTENPKLEVKMERLVNVSPFMDETVSTSSQDGSPAKSDADSTKPEEVTEMILGPYRPRQYGSAREMNHRGAKPQRSRQDRSPSSSSSGSSVILIDPNSSLDEMQQIEEYMSTIIKKEVKVEEPDSTPEDESEDILAPALCKLTPRERENYAKKIILGSPPKLEDDRNARKFTPRPSLKAPLPRHESNGSVPSILREGLLSRVAFNGSTSQSASQTEDMTVTTTTSIVGSTPDPTKPSCLKGSLLDLTGGRGISFNIIKGEGVTDSTLKQVLHKLNSSYQQPGRCSSDEKPELLTPATSSSSQLDDSVASECSSPSVAKTEPTSTVSEKLANKVSPRITVAKNIFGPPKTLLLPGAQDLWKKQTSSSAAPQGPNEFIMRVKEDLTDPVVERTYNNYWSGVQPHCSLCTFFVTDLNSPEKLMDLDLNWKGVKKEVGVPSRGPVFCPSYFFPSEKHFPINAQLLVCRECRVCIHSVCYAAPHSNLGRQWICDRCASFDSVLYKSCNICGLGGGAMKRTVDAGWAHVQCIVFLPSFDFPIIRIKDTPIKAIIASKHPCFLCGREQGTIPCCDYDCGRWLHMTCGQIVGIRVKPNHYSCGARVLVTCLSTNHKHDKKCGVQVGVSVWVKHHYTDRYYKGSVTDIFKETYHTLLFVDQSWMDLPTSQVPAIDGDVEKRRGMTVSCVVKGHQTTATYIESKVKFMYKVKFANMPVTTVSIDEICSTDKPMVEQELRSSSRREAEGMRGRLGLILSKKTKQEIDKSEGEAFKKS</sequence>
<dbReference type="GO" id="GO:0008168">
    <property type="term" value="F:methyltransferase activity"/>
    <property type="evidence" value="ECO:0007669"/>
    <property type="project" value="UniProtKB-KW"/>
</dbReference>
<feature type="region of interest" description="Disordered" evidence="17">
    <location>
        <begin position="847"/>
        <end position="877"/>
    </location>
</feature>
<dbReference type="InterPro" id="IPR003347">
    <property type="entry name" value="JmjC_dom"/>
</dbReference>
<dbReference type="EMBL" id="GBHO01023359">
    <property type="protein sequence ID" value="JAG20245.1"/>
    <property type="molecule type" value="Transcribed_RNA"/>
</dbReference>
<dbReference type="GO" id="GO:0000785">
    <property type="term" value="C:chromatin"/>
    <property type="evidence" value="ECO:0007669"/>
    <property type="project" value="TreeGrafter"/>
</dbReference>
<comment type="similarity">
    <text evidence="3">Belongs to the JHDM3 histone demethylase family.</text>
</comment>
<dbReference type="Gene3D" id="2.60.120.650">
    <property type="entry name" value="Cupin"/>
    <property type="match status" value="1"/>
</dbReference>
<evidence type="ECO:0000256" key="3">
    <source>
        <dbReference type="ARBA" id="ARBA00009711"/>
    </source>
</evidence>
<organism evidence="21">
    <name type="scientific">Lygus hesperus</name>
    <name type="common">Western plant bug</name>
    <dbReference type="NCBI Taxonomy" id="30085"/>
    <lineage>
        <taxon>Eukaryota</taxon>
        <taxon>Metazoa</taxon>
        <taxon>Ecdysozoa</taxon>
        <taxon>Arthropoda</taxon>
        <taxon>Hexapoda</taxon>
        <taxon>Insecta</taxon>
        <taxon>Pterygota</taxon>
        <taxon>Neoptera</taxon>
        <taxon>Paraneoptera</taxon>
        <taxon>Hemiptera</taxon>
        <taxon>Heteroptera</taxon>
        <taxon>Panheteroptera</taxon>
        <taxon>Cimicomorpha</taxon>
        <taxon>Miridae</taxon>
        <taxon>Mirini</taxon>
        <taxon>Lygus</taxon>
    </lineage>
</organism>
<feature type="region of interest" description="Disordered" evidence="17">
    <location>
        <begin position="1388"/>
        <end position="1407"/>
    </location>
</feature>
<dbReference type="PROSITE" id="PS51805">
    <property type="entry name" value="EPHD"/>
    <property type="match status" value="1"/>
</dbReference>
<reference evidence="21" key="1">
    <citation type="journal article" date="2014" name="PLoS ONE">
        <title>Transcriptome-Based Identification of ABC Transporters in the Western Tarnished Plant Bug Lygus hesperus.</title>
        <authorList>
            <person name="Hull J.J."/>
            <person name="Chaney K."/>
            <person name="Geib S.M."/>
            <person name="Fabrick J.A."/>
            <person name="Brent C.S."/>
            <person name="Walsh D."/>
            <person name="Lavine L.C."/>
        </authorList>
    </citation>
    <scope>NUCLEOTIDE SEQUENCE</scope>
</reference>
<dbReference type="InterPro" id="IPR013083">
    <property type="entry name" value="Znf_RING/FYVE/PHD"/>
</dbReference>
<evidence type="ECO:0000313" key="22">
    <source>
        <dbReference type="EMBL" id="JAG20245.1"/>
    </source>
</evidence>
<proteinExistence type="inferred from homology"/>
<feature type="region of interest" description="Disordered" evidence="17">
    <location>
        <begin position="525"/>
        <end position="740"/>
    </location>
</feature>
<dbReference type="Pfam" id="PF02373">
    <property type="entry name" value="JmjC"/>
    <property type="match status" value="1"/>
</dbReference>
<dbReference type="GO" id="GO:0005634">
    <property type="term" value="C:nucleus"/>
    <property type="evidence" value="ECO:0007669"/>
    <property type="project" value="UniProtKB-SubCell"/>
</dbReference>
<keyword evidence="6" id="KW-0863">Zinc-finger</keyword>
<comment type="function">
    <text evidence="16">Probable histone demethylase that specifically demethylates 'Lys-9' and 'Lys-36' residues of histone H3, thereby playing a central role in histone code. Demethylation of Lys residue generates formaldehyde and succinate.</text>
</comment>
<dbReference type="SMART" id="SM00545">
    <property type="entry name" value="JmjN"/>
    <property type="match status" value="1"/>
</dbReference>
<dbReference type="GO" id="GO:0048512">
    <property type="term" value="P:circadian behavior"/>
    <property type="evidence" value="ECO:0007669"/>
    <property type="project" value="UniProtKB-ARBA"/>
</dbReference>
<evidence type="ECO:0000256" key="2">
    <source>
        <dbReference type="ARBA" id="ARBA00004123"/>
    </source>
</evidence>
<evidence type="ECO:0000256" key="15">
    <source>
        <dbReference type="ARBA" id="ARBA00049349"/>
    </source>
</evidence>
<evidence type="ECO:0000256" key="11">
    <source>
        <dbReference type="ARBA" id="ARBA00023004"/>
    </source>
</evidence>
<dbReference type="SMART" id="SM00558">
    <property type="entry name" value="JmjC"/>
    <property type="match status" value="1"/>
</dbReference>
<keyword evidence="14" id="KW-0539">Nucleus</keyword>
<evidence type="ECO:0000256" key="9">
    <source>
        <dbReference type="ARBA" id="ARBA00022964"/>
    </source>
</evidence>
<feature type="compositionally biased region" description="Polar residues" evidence="17">
    <location>
        <begin position="547"/>
        <end position="557"/>
    </location>
</feature>
<dbReference type="EMBL" id="GBHO01027025">
    <property type="protein sequence ID" value="JAG16579.1"/>
    <property type="molecule type" value="Transcribed_RNA"/>
</dbReference>
<evidence type="ECO:0000256" key="4">
    <source>
        <dbReference type="ARBA" id="ARBA00012900"/>
    </source>
</evidence>
<feature type="compositionally biased region" description="Low complexity" evidence="17">
    <location>
        <begin position="939"/>
        <end position="950"/>
    </location>
</feature>
<dbReference type="InterPro" id="IPR011011">
    <property type="entry name" value="Znf_FYVE_PHD"/>
</dbReference>
<dbReference type="InterPro" id="IPR003349">
    <property type="entry name" value="JmjN"/>
</dbReference>
<dbReference type="SUPFAM" id="SSF51197">
    <property type="entry name" value="Clavaminate synthase-like"/>
    <property type="match status" value="1"/>
</dbReference>
<reference evidence="21" key="2">
    <citation type="submission" date="2014-07" db="EMBL/GenBank/DDBJ databases">
        <authorList>
            <person name="Hull J."/>
        </authorList>
    </citation>
    <scope>NUCLEOTIDE SEQUENCE</scope>
</reference>
<evidence type="ECO:0000256" key="1">
    <source>
        <dbReference type="ARBA" id="ARBA00001954"/>
    </source>
</evidence>
<feature type="compositionally biased region" description="Low complexity" evidence="17">
    <location>
        <begin position="860"/>
        <end position="871"/>
    </location>
</feature>
<evidence type="ECO:0000256" key="14">
    <source>
        <dbReference type="ARBA" id="ARBA00023242"/>
    </source>
</evidence>
<keyword evidence="21" id="KW-0489">Methyltransferase</keyword>
<evidence type="ECO:0000256" key="10">
    <source>
        <dbReference type="ARBA" id="ARBA00023002"/>
    </source>
</evidence>
<feature type="region of interest" description="Disordered" evidence="17">
    <location>
        <begin position="918"/>
        <end position="964"/>
    </location>
</feature>
<evidence type="ECO:0000256" key="7">
    <source>
        <dbReference type="ARBA" id="ARBA00022833"/>
    </source>
</evidence>
<keyword evidence="10" id="KW-0560">Oxidoreductase</keyword>
<dbReference type="PANTHER" id="PTHR10694:SF129">
    <property type="entry name" value="LYSINE-SPECIFIC DEMETHYLASE 4B-RELATED"/>
    <property type="match status" value="1"/>
</dbReference>
<keyword evidence="11" id="KW-0408">Iron</keyword>
<dbReference type="InterPro" id="IPR019787">
    <property type="entry name" value="Znf_PHD-finger"/>
</dbReference>
<dbReference type="PROSITE" id="PS51184">
    <property type="entry name" value="JMJC"/>
    <property type="match status" value="1"/>
</dbReference>
<dbReference type="GO" id="GO:0032259">
    <property type="term" value="P:methylation"/>
    <property type="evidence" value="ECO:0007669"/>
    <property type="project" value="UniProtKB-KW"/>
</dbReference>